<sequence>MSSPLESRLDYFLTHRAYPKTFCPSEVVRALSSEDLTAEGAKEWRELMPRIRQMLWEMRDRGEVEILQRGDVLGRHVGIDDVKGPIRVRRIPGQE</sequence>
<proteinExistence type="predicted"/>
<dbReference type="Proteomes" id="UP001363622">
    <property type="component" value="Unassembled WGS sequence"/>
</dbReference>
<evidence type="ECO:0000313" key="2">
    <source>
        <dbReference type="Proteomes" id="UP001363622"/>
    </source>
</evidence>
<evidence type="ECO:0000313" key="1">
    <source>
        <dbReference type="EMBL" id="KAK7522476.1"/>
    </source>
</evidence>
<evidence type="ECO:0008006" key="3">
    <source>
        <dbReference type="Google" id="ProtNLM"/>
    </source>
</evidence>
<comment type="caution">
    <text evidence="1">The sequence shown here is derived from an EMBL/GenBank/DDBJ whole genome shotgun (WGS) entry which is preliminary data.</text>
</comment>
<accession>A0ABR1KWJ3</accession>
<protein>
    <recommendedName>
        <fullName evidence="3">DUF3253 domain-containing protein</fullName>
    </recommendedName>
</protein>
<name>A0ABR1KWJ3_9PEZI</name>
<organism evidence="1 2">
    <name type="scientific">Phyllosticta citriasiana</name>
    <dbReference type="NCBI Taxonomy" id="595635"/>
    <lineage>
        <taxon>Eukaryota</taxon>
        <taxon>Fungi</taxon>
        <taxon>Dikarya</taxon>
        <taxon>Ascomycota</taxon>
        <taxon>Pezizomycotina</taxon>
        <taxon>Dothideomycetes</taxon>
        <taxon>Dothideomycetes incertae sedis</taxon>
        <taxon>Botryosphaeriales</taxon>
        <taxon>Phyllostictaceae</taxon>
        <taxon>Phyllosticta</taxon>
    </lineage>
</organism>
<dbReference type="InterPro" id="IPR036388">
    <property type="entry name" value="WH-like_DNA-bd_sf"/>
</dbReference>
<reference evidence="1 2" key="1">
    <citation type="submission" date="2024-04" db="EMBL/GenBank/DDBJ databases">
        <title>Phyllosticta paracitricarpa is synonymous to the EU quarantine fungus P. citricarpa based on phylogenomic analyses.</title>
        <authorList>
            <consortium name="Lawrence Berkeley National Laboratory"/>
            <person name="Van Ingen-Buijs V.A."/>
            <person name="Van Westerhoven A.C."/>
            <person name="Haridas S."/>
            <person name="Skiadas P."/>
            <person name="Martin F."/>
            <person name="Groenewald J.Z."/>
            <person name="Crous P.W."/>
            <person name="Seidl M.F."/>
        </authorList>
    </citation>
    <scope>NUCLEOTIDE SEQUENCE [LARGE SCALE GENOMIC DNA]</scope>
    <source>
        <strain evidence="1 2">CBS 123371</strain>
    </source>
</reference>
<dbReference type="InterPro" id="IPR036390">
    <property type="entry name" value="WH_DNA-bd_sf"/>
</dbReference>
<dbReference type="Pfam" id="PF11625">
    <property type="entry name" value="DUF3253"/>
    <property type="match status" value="1"/>
</dbReference>
<gene>
    <name evidence="1" type="ORF">IWZ03DRAFT_304963</name>
</gene>
<keyword evidence="2" id="KW-1185">Reference proteome</keyword>
<dbReference type="SUPFAM" id="SSF46785">
    <property type="entry name" value="Winged helix' DNA-binding domain"/>
    <property type="match status" value="1"/>
</dbReference>
<dbReference type="EMBL" id="JBBPHU010000002">
    <property type="protein sequence ID" value="KAK7522476.1"/>
    <property type="molecule type" value="Genomic_DNA"/>
</dbReference>
<dbReference type="InterPro" id="IPR021660">
    <property type="entry name" value="DUF3253"/>
</dbReference>
<dbReference type="Gene3D" id="1.10.10.10">
    <property type="entry name" value="Winged helix-like DNA-binding domain superfamily/Winged helix DNA-binding domain"/>
    <property type="match status" value="1"/>
</dbReference>